<comment type="cofactor">
    <cofactor evidence="1">
        <name>Mn(2+)</name>
        <dbReference type="ChEBI" id="CHEBI:29035"/>
    </cofactor>
</comment>
<protein>
    <recommendedName>
        <fullName evidence="5 17">Phosphoribosylamine--glycine ligase</fullName>
        <ecNumber evidence="4 17">6.3.4.13</ecNumber>
    </recommendedName>
    <alternativeName>
        <fullName evidence="16 17">GARS</fullName>
    </alternativeName>
    <alternativeName>
        <fullName evidence="14 17">Glycinamide ribonucleotide synthetase</fullName>
    </alternativeName>
    <alternativeName>
        <fullName evidence="15 17">Phosphoribosylglycinamide synthetase</fullName>
    </alternativeName>
</protein>
<dbReference type="SMART" id="SM01210">
    <property type="entry name" value="GARS_C"/>
    <property type="match status" value="1"/>
</dbReference>
<dbReference type="FunFam" id="3.30.1490.20:FF:000006">
    <property type="entry name" value="phosphoribosylamine--glycine ligase, chloroplastic-like"/>
    <property type="match status" value="1"/>
</dbReference>
<evidence type="ECO:0000256" key="6">
    <source>
        <dbReference type="ARBA" id="ARBA00022598"/>
    </source>
</evidence>
<keyword evidence="12" id="KW-0464">Manganese</keyword>
<evidence type="ECO:0000256" key="10">
    <source>
        <dbReference type="ARBA" id="ARBA00022840"/>
    </source>
</evidence>
<evidence type="ECO:0000256" key="2">
    <source>
        <dbReference type="ARBA" id="ARBA00001946"/>
    </source>
</evidence>
<dbReference type="EC" id="6.3.4.13" evidence="4 17"/>
<dbReference type="HAMAP" id="MF_00138">
    <property type="entry name" value="GARS"/>
    <property type="match status" value="1"/>
</dbReference>
<dbReference type="Gene3D" id="3.30.470.20">
    <property type="entry name" value="ATP-grasp fold, B domain"/>
    <property type="match status" value="1"/>
</dbReference>
<dbReference type="PROSITE" id="PS50975">
    <property type="entry name" value="ATP_GRASP"/>
    <property type="match status" value="1"/>
</dbReference>
<evidence type="ECO:0000256" key="3">
    <source>
        <dbReference type="ARBA" id="ARBA00005174"/>
    </source>
</evidence>
<comment type="caution">
    <text evidence="21">The sequence shown here is derived from an EMBL/GenBank/DDBJ whole genome shotgun (WGS) entry which is preliminary data.</text>
</comment>
<dbReference type="InterPro" id="IPR013815">
    <property type="entry name" value="ATP_grasp_subdomain_1"/>
</dbReference>
<comment type="cofactor">
    <cofactor evidence="2">
        <name>Mg(2+)</name>
        <dbReference type="ChEBI" id="CHEBI:18420"/>
    </cofactor>
</comment>
<dbReference type="SUPFAM" id="SSF51246">
    <property type="entry name" value="Rudiment single hybrid motif"/>
    <property type="match status" value="1"/>
</dbReference>
<dbReference type="OrthoDB" id="9807240at2"/>
<evidence type="ECO:0000256" key="7">
    <source>
        <dbReference type="ARBA" id="ARBA00022723"/>
    </source>
</evidence>
<dbReference type="NCBIfam" id="TIGR00877">
    <property type="entry name" value="purD"/>
    <property type="match status" value="1"/>
</dbReference>
<evidence type="ECO:0000259" key="20">
    <source>
        <dbReference type="PROSITE" id="PS50975"/>
    </source>
</evidence>
<evidence type="ECO:0000256" key="8">
    <source>
        <dbReference type="ARBA" id="ARBA00022741"/>
    </source>
</evidence>
<evidence type="ECO:0000256" key="12">
    <source>
        <dbReference type="ARBA" id="ARBA00023211"/>
    </source>
</evidence>
<dbReference type="InterPro" id="IPR011761">
    <property type="entry name" value="ATP-grasp"/>
</dbReference>
<dbReference type="InterPro" id="IPR037123">
    <property type="entry name" value="PRibGlycinamide_synth_C_sf"/>
</dbReference>
<keyword evidence="10 18" id="KW-0067">ATP-binding</keyword>
<dbReference type="InterPro" id="IPR020559">
    <property type="entry name" value="PRibGlycinamide_synth_CS"/>
</dbReference>
<dbReference type="FunFam" id="3.40.50.20:FF:000006">
    <property type="entry name" value="Phosphoribosylamine--glycine ligase, chloroplastic"/>
    <property type="match status" value="1"/>
</dbReference>
<dbReference type="SUPFAM" id="SSF56059">
    <property type="entry name" value="Glutathione synthetase ATP-binding domain-like"/>
    <property type="match status" value="1"/>
</dbReference>
<dbReference type="RefSeq" id="WP_045829103.1">
    <property type="nucleotide sequence ID" value="NZ_JZRB01000016.1"/>
</dbReference>
<dbReference type="InterPro" id="IPR011054">
    <property type="entry name" value="Rudment_hybrid_motif"/>
</dbReference>
<gene>
    <name evidence="17" type="primary">purD</name>
    <name evidence="21" type="ORF">VI08_08320</name>
</gene>
<evidence type="ECO:0000256" key="9">
    <source>
        <dbReference type="ARBA" id="ARBA00022755"/>
    </source>
</evidence>
<comment type="pathway">
    <text evidence="3 17">Purine metabolism; IMP biosynthesis via de novo pathway; N(1)-(5-phospho-D-ribosyl)glycinamide from 5-phospho-alpha-D-ribose 1-diphosphate: step 2/2.</text>
</comment>
<evidence type="ECO:0000256" key="18">
    <source>
        <dbReference type="PROSITE-ProRule" id="PRU00409"/>
    </source>
</evidence>
<proteinExistence type="inferred from homology"/>
<dbReference type="Pfam" id="PF02843">
    <property type="entry name" value="GARS_C"/>
    <property type="match status" value="1"/>
</dbReference>
<reference evidence="21 22" key="1">
    <citation type="submission" date="2015-03" db="EMBL/GenBank/DDBJ databases">
        <title>Draft genome sequence of Luteibacter yeojuensis strain SU11.</title>
        <authorList>
            <person name="Sulaiman J."/>
            <person name="Priya K."/>
            <person name="Chan K.-G."/>
        </authorList>
    </citation>
    <scope>NUCLEOTIDE SEQUENCE [LARGE SCALE GENOMIC DNA]</scope>
    <source>
        <strain evidence="21 22">SU11</strain>
    </source>
</reference>
<keyword evidence="7" id="KW-0479">Metal-binding</keyword>
<feature type="compositionally biased region" description="Basic and acidic residues" evidence="19">
    <location>
        <begin position="213"/>
        <end position="223"/>
    </location>
</feature>
<evidence type="ECO:0000256" key="19">
    <source>
        <dbReference type="SAM" id="MobiDB-lite"/>
    </source>
</evidence>
<dbReference type="FunFam" id="3.90.600.10:FF:000001">
    <property type="entry name" value="Trifunctional purine biosynthetic protein adenosine-3"/>
    <property type="match status" value="1"/>
</dbReference>
<dbReference type="PROSITE" id="PS00184">
    <property type="entry name" value="GARS"/>
    <property type="match status" value="1"/>
</dbReference>
<evidence type="ECO:0000256" key="5">
    <source>
        <dbReference type="ARBA" id="ARBA00020605"/>
    </source>
</evidence>
<evidence type="ECO:0000313" key="21">
    <source>
        <dbReference type="EMBL" id="KJV35289.1"/>
    </source>
</evidence>
<evidence type="ECO:0000256" key="17">
    <source>
        <dbReference type="HAMAP-Rule" id="MF_00138"/>
    </source>
</evidence>
<evidence type="ECO:0000256" key="13">
    <source>
        <dbReference type="ARBA" id="ARBA00038345"/>
    </source>
</evidence>
<keyword evidence="9 17" id="KW-0658">Purine biosynthesis</keyword>
<dbReference type="EMBL" id="JZRB01000016">
    <property type="protein sequence ID" value="KJV35289.1"/>
    <property type="molecule type" value="Genomic_DNA"/>
</dbReference>
<keyword evidence="22" id="KW-1185">Reference proteome</keyword>
<dbReference type="UniPathway" id="UPA00074">
    <property type="reaction ID" value="UER00125"/>
</dbReference>
<dbReference type="GO" id="GO:0046872">
    <property type="term" value="F:metal ion binding"/>
    <property type="evidence" value="ECO:0007669"/>
    <property type="project" value="UniProtKB-KW"/>
</dbReference>
<dbReference type="FunFam" id="3.30.470.20:FF:000031">
    <property type="entry name" value="Phosphoribosylamine--glycine ligase"/>
    <property type="match status" value="1"/>
</dbReference>
<dbReference type="GO" id="GO:0004637">
    <property type="term" value="F:phosphoribosylamine-glycine ligase activity"/>
    <property type="evidence" value="ECO:0007669"/>
    <property type="project" value="UniProtKB-UniRule"/>
</dbReference>
<dbReference type="PANTHER" id="PTHR43472">
    <property type="entry name" value="PHOSPHORIBOSYLAMINE--GLYCINE LIGASE"/>
    <property type="match status" value="1"/>
</dbReference>
<evidence type="ECO:0000256" key="4">
    <source>
        <dbReference type="ARBA" id="ARBA00013255"/>
    </source>
</evidence>
<dbReference type="PANTHER" id="PTHR43472:SF1">
    <property type="entry name" value="PHOSPHORIBOSYLAMINE--GLYCINE LIGASE, CHLOROPLASTIC"/>
    <property type="match status" value="1"/>
</dbReference>
<dbReference type="InterPro" id="IPR020561">
    <property type="entry name" value="PRibGlycinamid_synth_ATP-grasp"/>
</dbReference>
<evidence type="ECO:0000256" key="11">
    <source>
        <dbReference type="ARBA" id="ARBA00022842"/>
    </source>
</evidence>
<dbReference type="SMART" id="SM01209">
    <property type="entry name" value="GARS_A"/>
    <property type="match status" value="1"/>
</dbReference>
<keyword evidence="6 17" id="KW-0436">Ligase</keyword>
<dbReference type="Pfam" id="PF02844">
    <property type="entry name" value="GARS_N"/>
    <property type="match status" value="1"/>
</dbReference>
<comment type="catalytic activity">
    <reaction evidence="17">
        <text>5-phospho-beta-D-ribosylamine + glycine + ATP = N(1)-(5-phospho-beta-D-ribosyl)glycinamide + ADP + phosphate + H(+)</text>
        <dbReference type="Rhea" id="RHEA:17453"/>
        <dbReference type="ChEBI" id="CHEBI:15378"/>
        <dbReference type="ChEBI" id="CHEBI:30616"/>
        <dbReference type="ChEBI" id="CHEBI:43474"/>
        <dbReference type="ChEBI" id="CHEBI:57305"/>
        <dbReference type="ChEBI" id="CHEBI:58681"/>
        <dbReference type="ChEBI" id="CHEBI:143788"/>
        <dbReference type="ChEBI" id="CHEBI:456216"/>
        <dbReference type="EC" id="6.3.4.13"/>
    </reaction>
</comment>
<dbReference type="Gene3D" id="3.40.50.20">
    <property type="match status" value="1"/>
</dbReference>
<dbReference type="AlphaFoldDB" id="A0A0F3KYU6"/>
<evidence type="ECO:0000313" key="22">
    <source>
        <dbReference type="Proteomes" id="UP000033651"/>
    </source>
</evidence>
<dbReference type="InterPro" id="IPR020560">
    <property type="entry name" value="PRibGlycinamide_synth_C-dom"/>
</dbReference>
<sequence>MKVLVIGSGGREHALAWKLGQSPRVDEVIVAPGNAGTAMEPGLRNASVAVTDIDGLLALAKAEGVGLTVVGPEVPLVAGVVDRFTAEGLRCFGPRAAAAQLEGSKAFAKAFLERHAIPTAHYAVFTDLEPALAHVRDKGAPIVIKADGLAAGKGVVVAMTLGEAEAALADMLGGKAFGDASSRVVIEEFLDGEEASFIVIADGTHALPMATSQDHKRRDDGDHGPNTGGMGAYSPAPVVTEEVSARVMREVIAPTLAGMAADGVPFTGFLYAGLMIDKAGTPRVIEFNVRFGDPETQPIMLRLQSDLVDLVEAALDGDVRRVQAEWDPRPSLGVVLAAGGYPGKVRSGDVITGADADFGADVKVFHAGTALDAQGQPTTAGGRVLTVCALGSDVAAARAAAYKAVEGIRFADVYYRHDIAHRALARR</sequence>
<dbReference type="InterPro" id="IPR020562">
    <property type="entry name" value="PRibGlycinamide_synth_N"/>
</dbReference>
<organism evidence="21 22">
    <name type="scientific">Luteibacter yeojuensis</name>
    <dbReference type="NCBI Taxonomy" id="345309"/>
    <lineage>
        <taxon>Bacteria</taxon>
        <taxon>Pseudomonadati</taxon>
        <taxon>Pseudomonadota</taxon>
        <taxon>Gammaproteobacteria</taxon>
        <taxon>Lysobacterales</taxon>
        <taxon>Rhodanobacteraceae</taxon>
        <taxon>Luteibacter</taxon>
    </lineage>
</organism>
<dbReference type="SUPFAM" id="SSF52440">
    <property type="entry name" value="PreATP-grasp domain"/>
    <property type="match status" value="1"/>
</dbReference>
<keyword evidence="8 18" id="KW-0547">Nucleotide-binding</keyword>
<evidence type="ECO:0000256" key="16">
    <source>
        <dbReference type="ARBA" id="ARBA00079592"/>
    </source>
</evidence>
<dbReference type="GO" id="GO:0006189">
    <property type="term" value="P:'de novo' IMP biosynthetic process"/>
    <property type="evidence" value="ECO:0007669"/>
    <property type="project" value="UniProtKB-UniRule"/>
</dbReference>
<feature type="region of interest" description="Disordered" evidence="19">
    <location>
        <begin position="209"/>
        <end position="235"/>
    </location>
</feature>
<keyword evidence="11" id="KW-0460">Magnesium</keyword>
<dbReference type="Gene3D" id="3.90.600.10">
    <property type="entry name" value="Phosphoribosylglycinamide synthetase, C-terminal domain"/>
    <property type="match status" value="1"/>
</dbReference>
<evidence type="ECO:0000256" key="15">
    <source>
        <dbReference type="ARBA" id="ARBA00042864"/>
    </source>
</evidence>
<dbReference type="Gene3D" id="3.30.1490.20">
    <property type="entry name" value="ATP-grasp fold, A domain"/>
    <property type="match status" value="1"/>
</dbReference>
<dbReference type="InterPro" id="IPR000115">
    <property type="entry name" value="PRibGlycinamide_synth"/>
</dbReference>
<evidence type="ECO:0000256" key="14">
    <source>
        <dbReference type="ARBA" id="ARBA00042242"/>
    </source>
</evidence>
<dbReference type="GO" id="GO:0005524">
    <property type="term" value="F:ATP binding"/>
    <property type="evidence" value="ECO:0007669"/>
    <property type="project" value="UniProtKB-UniRule"/>
</dbReference>
<dbReference type="PATRIC" id="fig|345309.4.peg.880"/>
<dbReference type="Proteomes" id="UP000033651">
    <property type="component" value="Unassembled WGS sequence"/>
</dbReference>
<accession>A0A0F3KYU6</accession>
<name>A0A0F3KYU6_9GAMM</name>
<feature type="domain" description="ATP-grasp" evidence="20">
    <location>
        <begin position="109"/>
        <end position="316"/>
    </location>
</feature>
<dbReference type="Pfam" id="PF01071">
    <property type="entry name" value="GARS_A"/>
    <property type="match status" value="1"/>
</dbReference>
<dbReference type="GO" id="GO:0009113">
    <property type="term" value="P:purine nucleobase biosynthetic process"/>
    <property type="evidence" value="ECO:0007669"/>
    <property type="project" value="InterPro"/>
</dbReference>
<comment type="similarity">
    <text evidence="13 17">Belongs to the GARS family.</text>
</comment>
<evidence type="ECO:0000256" key="1">
    <source>
        <dbReference type="ARBA" id="ARBA00001936"/>
    </source>
</evidence>
<dbReference type="InterPro" id="IPR016185">
    <property type="entry name" value="PreATP-grasp_dom_sf"/>
</dbReference>